<name>A0A2P2IID7_RHIMU</name>
<dbReference type="EMBL" id="GGEC01000444">
    <property type="protein sequence ID" value="MBW80927.1"/>
    <property type="molecule type" value="Transcribed_RNA"/>
</dbReference>
<protein>
    <submittedName>
        <fullName evidence="2">Uncharacterized protein</fullName>
    </submittedName>
</protein>
<sequence length="58" mass="7003">MYKYKNKKNVPDRKNLDYIKTSNITHSFLQRKIKYAKQSQKRSWQKNKNSKQAAIASR</sequence>
<evidence type="ECO:0000256" key="1">
    <source>
        <dbReference type="SAM" id="MobiDB-lite"/>
    </source>
</evidence>
<organism evidence="2">
    <name type="scientific">Rhizophora mucronata</name>
    <name type="common">Asiatic mangrove</name>
    <dbReference type="NCBI Taxonomy" id="61149"/>
    <lineage>
        <taxon>Eukaryota</taxon>
        <taxon>Viridiplantae</taxon>
        <taxon>Streptophyta</taxon>
        <taxon>Embryophyta</taxon>
        <taxon>Tracheophyta</taxon>
        <taxon>Spermatophyta</taxon>
        <taxon>Magnoliopsida</taxon>
        <taxon>eudicotyledons</taxon>
        <taxon>Gunneridae</taxon>
        <taxon>Pentapetalae</taxon>
        <taxon>rosids</taxon>
        <taxon>fabids</taxon>
        <taxon>Malpighiales</taxon>
        <taxon>Rhizophoraceae</taxon>
        <taxon>Rhizophora</taxon>
    </lineage>
</organism>
<dbReference type="AlphaFoldDB" id="A0A2P2IID7"/>
<reference evidence="2" key="1">
    <citation type="submission" date="2018-02" db="EMBL/GenBank/DDBJ databases">
        <title>Rhizophora mucronata_Transcriptome.</title>
        <authorList>
            <person name="Meera S.P."/>
            <person name="Sreeshan A."/>
            <person name="Augustine A."/>
        </authorList>
    </citation>
    <scope>NUCLEOTIDE SEQUENCE</scope>
    <source>
        <tissue evidence="2">Leaf</tissue>
    </source>
</reference>
<proteinExistence type="predicted"/>
<feature type="compositionally biased region" description="Basic residues" evidence="1">
    <location>
        <begin position="36"/>
        <end position="49"/>
    </location>
</feature>
<feature type="region of interest" description="Disordered" evidence="1">
    <location>
        <begin position="36"/>
        <end position="58"/>
    </location>
</feature>
<accession>A0A2P2IID7</accession>
<evidence type="ECO:0000313" key="2">
    <source>
        <dbReference type="EMBL" id="MBW80927.1"/>
    </source>
</evidence>